<reference evidence="3" key="1">
    <citation type="journal article" date="2014" name="Nat. Commun.">
        <title>The emerging biofuel crop Camelina sativa retains a highly undifferentiated hexaploid genome structure.</title>
        <authorList>
            <person name="Kagale S."/>
            <person name="Koh C."/>
            <person name="Nixon J."/>
            <person name="Bollina V."/>
            <person name="Clarke W.E."/>
            <person name="Tuteja R."/>
            <person name="Spillane C."/>
            <person name="Robinson S.J."/>
            <person name="Links M.G."/>
            <person name="Clarke C."/>
            <person name="Higgins E.E."/>
            <person name="Huebert T."/>
            <person name="Sharpe A.G."/>
            <person name="Parkin I.A."/>
        </authorList>
    </citation>
    <scope>NUCLEOTIDE SEQUENCE [LARGE SCALE GENOMIC DNA]</scope>
    <source>
        <strain evidence="3">cv. DH55</strain>
    </source>
</reference>
<dbReference type="PANTHER" id="PTHR33116">
    <property type="entry name" value="REVERSE TRANSCRIPTASE ZINC-BINDING DOMAIN-CONTAINING PROTEIN-RELATED-RELATED"/>
    <property type="match status" value="1"/>
</dbReference>
<evidence type="ECO:0000256" key="1">
    <source>
        <dbReference type="SAM" id="MobiDB-lite"/>
    </source>
</evidence>
<dbReference type="InterPro" id="IPR026960">
    <property type="entry name" value="RVT-Znf"/>
</dbReference>
<reference evidence="4" key="2">
    <citation type="submission" date="2025-08" db="UniProtKB">
        <authorList>
            <consortium name="RefSeq"/>
        </authorList>
    </citation>
    <scope>IDENTIFICATION</scope>
    <source>
        <tissue evidence="4">Leaf</tissue>
    </source>
</reference>
<feature type="domain" description="Reverse transcriptase" evidence="2">
    <location>
        <begin position="370"/>
        <end position="648"/>
    </location>
</feature>
<gene>
    <name evidence="4" type="primary">LOC104728123</name>
</gene>
<evidence type="ECO:0000313" key="4">
    <source>
        <dbReference type="RefSeq" id="XP_010445454.1"/>
    </source>
</evidence>
<dbReference type="CDD" id="cd01650">
    <property type="entry name" value="RT_nLTR_like"/>
    <property type="match status" value="1"/>
</dbReference>
<dbReference type="Pfam" id="PF03372">
    <property type="entry name" value="Exo_endo_phos"/>
    <property type="match status" value="1"/>
</dbReference>
<keyword evidence="3" id="KW-1185">Reference proteome</keyword>
<dbReference type="Pfam" id="PF00078">
    <property type="entry name" value="RVT_1"/>
    <property type="match status" value="1"/>
</dbReference>
<organism evidence="3 4">
    <name type="scientific">Camelina sativa</name>
    <name type="common">False flax</name>
    <name type="synonym">Myagrum sativum</name>
    <dbReference type="NCBI Taxonomy" id="90675"/>
    <lineage>
        <taxon>Eukaryota</taxon>
        <taxon>Viridiplantae</taxon>
        <taxon>Streptophyta</taxon>
        <taxon>Embryophyta</taxon>
        <taxon>Tracheophyta</taxon>
        <taxon>Spermatophyta</taxon>
        <taxon>Magnoliopsida</taxon>
        <taxon>eudicotyledons</taxon>
        <taxon>Gunneridae</taxon>
        <taxon>Pentapetalae</taxon>
        <taxon>rosids</taxon>
        <taxon>malvids</taxon>
        <taxon>Brassicales</taxon>
        <taxon>Brassicaceae</taxon>
        <taxon>Camelineae</taxon>
        <taxon>Camelina</taxon>
    </lineage>
</organism>
<evidence type="ECO:0000259" key="2">
    <source>
        <dbReference type="PROSITE" id="PS50878"/>
    </source>
</evidence>
<dbReference type="RefSeq" id="XP_010445454.1">
    <property type="nucleotide sequence ID" value="XM_010447152.1"/>
</dbReference>
<dbReference type="InterPro" id="IPR005135">
    <property type="entry name" value="Endo/exonuclease/phosphatase"/>
</dbReference>
<proteinExistence type="predicted"/>
<dbReference type="Gene3D" id="3.60.10.10">
    <property type="entry name" value="Endonuclease/exonuclease/phosphatase"/>
    <property type="match status" value="1"/>
</dbReference>
<dbReference type="InterPro" id="IPR000477">
    <property type="entry name" value="RT_dom"/>
</dbReference>
<dbReference type="Proteomes" id="UP000694864">
    <property type="component" value="Chromosome 11"/>
</dbReference>
<dbReference type="InterPro" id="IPR043502">
    <property type="entry name" value="DNA/RNA_pol_sf"/>
</dbReference>
<accession>A0ABM0USB8</accession>
<dbReference type="InterPro" id="IPR036691">
    <property type="entry name" value="Endo/exonu/phosph_ase_sf"/>
</dbReference>
<feature type="region of interest" description="Disordered" evidence="1">
    <location>
        <begin position="1"/>
        <end position="22"/>
    </location>
</feature>
<name>A0ABM0USB8_CAMSA</name>
<dbReference type="Pfam" id="PF13966">
    <property type="entry name" value="zf-RVT"/>
    <property type="match status" value="1"/>
</dbReference>
<dbReference type="PANTHER" id="PTHR33116:SF84">
    <property type="entry name" value="RNA-DIRECTED DNA POLYMERASE"/>
    <property type="match status" value="1"/>
</dbReference>
<protein>
    <submittedName>
        <fullName evidence="4">Uncharacterized protein LOC104728123</fullName>
    </submittedName>
</protein>
<dbReference type="GeneID" id="104728123"/>
<sequence length="1064" mass="121856">MEKGEEQDPSWTTPTKGIRSPTKQGLCMGECSNLSNSFSCLSDKDENGEDLYTKGEESSNVIDYVVEDSEVKKDVRLPASDSNTEKQNLHVAERQLLWTDLRHHQDSPMFKDKAWLICGDFNEILDSDDHSLNASFPFCTSGMREFQDLARYCELSDMSYHGQRFTWCNKRKDGVICKKLDRVLINKHWFQHFAQSYSVFEPGGCSDHLRCSSSGLSQRLGTEMAYLTITVSFYLCNAKTMMNPTSTAVSEEADAYDKWRKLSDLEESYLKQKAKLHWLKIGDQNNKVFHTAVTLREASNSIKEIHCDNGQVVTTQDQIKTEAERYFQTFLTLQPTDYVPWSQEELETVLDFKCGESDRSLLTHDVSKEEIRRTGFLPKGVNSTILALIPKKKKARLTKDYRPISCCNVLYKVISKILENHLKIILPKFIAPNQSAFVKDRLLMENVLLATEIIKDYHKDSVSPRCALKIDISKAFDSVQWSFLLTVLRAMAFPEQYVGWIQTCITTASFSVQVNGELAGYFGSKRGLRQGCSLSPYLFVICMNVLSCKLDIAASRREFGYHPKCKQLKLTHLCFADDLMVFVEGTKQSISGALQVFDDFAVHSGLHISLEKSTIYTAGVSSAHKEEILQQFPFEYGSLPVRYLGLPLLPRRMTSGDYLPLIEKIRSRITSWTSRMLSFAGRLQLISSVIFSLTNFWISAFRLPKSCVKEIDQLCSAFLWSGPSLNAKKAKVAWTEVCLPKSEGGLGLRSIAEANKVSVLKLIWRILSASDSLWVDWVQRSLIRRGSFWSMKDNTTSGSWIWRNLLKYRGLAKQFYKVEVHNGESTSFWFDNWCQLGSLYDQLGDRGSIDLGILKTSTMAEVLSTTRRKTHRNPLLNAVEEEIKQRRLRYNHDVLDVPLWKGKNDCYRNAFSTKDTWSHIHAARLVATGERIQSWNPHANTSCILCDHPSETREHLFFQCTYSQLVWEQLLKKLLVNQFTNHWQEVLTLTAGNGLDKTTKFIVRYVLQNTIHAIWRERNARRHGEQSSTAEQLIKIIDKNIRNRLSTMKGGEESIQVWFAAKFY</sequence>
<evidence type="ECO:0000313" key="3">
    <source>
        <dbReference type="Proteomes" id="UP000694864"/>
    </source>
</evidence>
<dbReference type="SUPFAM" id="SSF56219">
    <property type="entry name" value="DNase I-like"/>
    <property type="match status" value="1"/>
</dbReference>
<dbReference type="PROSITE" id="PS50878">
    <property type="entry name" value="RT_POL"/>
    <property type="match status" value="1"/>
</dbReference>
<dbReference type="SUPFAM" id="SSF56672">
    <property type="entry name" value="DNA/RNA polymerases"/>
    <property type="match status" value="1"/>
</dbReference>